<dbReference type="GeneID" id="71852757"/>
<dbReference type="Proteomes" id="UP001595821">
    <property type="component" value="Unassembled WGS sequence"/>
</dbReference>
<reference evidence="3 4" key="1">
    <citation type="journal article" date="2014" name="Int. J. Syst. Evol. Microbiol.">
        <title>Complete genome sequence of Corynebacterium casei LMG S-19264T (=DSM 44701T), isolated from a smear-ripened cheese.</title>
        <authorList>
            <consortium name="US DOE Joint Genome Institute (JGI-PGF)"/>
            <person name="Walter F."/>
            <person name="Albersmeier A."/>
            <person name="Kalinowski J."/>
            <person name="Ruckert C."/>
        </authorList>
    </citation>
    <scope>NUCLEOTIDE SEQUENCE [LARGE SCALE GENOMIC DNA]</scope>
    <source>
        <strain evidence="3 4">IBRC-M 10912</strain>
    </source>
</reference>
<protein>
    <submittedName>
        <fullName evidence="3">DUF58 domain-containing protein</fullName>
    </submittedName>
</protein>
<evidence type="ECO:0000256" key="1">
    <source>
        <dbReference type="SAM" id="MobiDB-lite"/>
    </source>
</evidence>
<dbReference type="AlphaFoldDB" id="A0ABD5P0Z8"/>
<feature type="domain" description="DUF58" evidence="2">
    <location>
        <begin position="123"/>
        <end position="227"/>
    </location>
</feature>
<dbReference type="RefSeq" id="WP_246972020.1">
    <property type="nucleotide sequence ID" value="NZ_CP095397.1"/>
</dbReference>
<dbReference type="InterPro" id="IPR002881">
    <property type="entry name" value="DUF58"/>
</dbReference>
<comment type="caution">
    <text evidence="3">The sequence shown here is derived from an EMBL/GenBank/DDBJ whole genome shotgun (WGS) entry which is preliminary data.</text>
</comment>
<evidence type="ECO:0000313" key="3">
    <source>
        <dbReference type="EMBL" id="MFC4247740.1"/>
    </source>
</evidence>
<name>A0ABD5P0Z8_9EURY</name>
<dbReference type="PANTHER" id="PTHR33608:SF6">
    <property type="entry name" value="BLL2464 PROTEIN"/>
    <property type="match status" value="1"/>
</dbReference>
<dbReference type="Pfam" id="PF01882">
    <property type="entry name" value="DUF58"/>
    <property type="match status" value="1"/>
</dbReference>
<sequence length="373" mass="40966">MNVKITVTNTGTRVISDLRIIDGVPPELGINSGSPRAGMLLQPGESETFEYTVTARQGTYEFRPITTISYIPSGTVARRDDHNIETILKCKRPINTRPPGTQTSKLVGQVLTESGGSGAAFHSVREYRSSDTLNRINWRRYAQTGELSTVKYHQEKAATIHLLIDTRSIAFRQASVEQPTAVELSVYAAEQHFAVLSDANHHVGVGFYSHDVLAVAPASGTDHTVKAKAAFEEHEALQPIKPAITDRQNSTPDNADPTDNPFVTDSVRPDFEIWDKTKTDEIRTLLSSLPDYGQCIVFTPLLDDEPGSLVKTLSAHGYGVSVVSPDITDRESPGAKMSSQHRQIRIRTLREESVAVVDWDTSDPLSAALMEDL</sequence>
<proteinExistence type="predicted"/>
<gene>
    <name evidence="3" type="ORF">ACFOZ7_12320</name>
</gene>
<feature type="region of interest" description="Disordered" evidence="1">
    <location>
        <begin position="245"/>
        <end position="266"/>
    </location>
</feature>
<evidence type="ECO:0000259" key="2">
    <source>
        <dbReference type="Pfam" id="PF01882"/>
    </source>
</evidence>
<dbReference type="PANTHER" id="PTHR33608">
    <property type="entry name" value="BLL2464 PROTEIN"/>
    <property type="match status" value="1"/>
</dbReference>
<accession>A0ABD5P0Z8</accession>
<organism evidence="3 4">
    <name type="scientific">Natribaculum luteum</name>
    <dbReference type="NCBI Taxonomy" id="1586232"/>
    <lineage>
        <taxon>Archaea</taxon>
        <taxon>Methanobacteriati</taxon>
        <taxon>Methanobacteriota</taxon>
        <taxon>Stenosarchaea group</taxon>
        <taxon>Halobacteria</taxon>
        <taxon>Halobacteriales</taxon>
        <taxon>Natrialbaceae</taxon>
        <taxon>Natribaculum</taxon>
    </lineage>
</organism>
<dbReference type="EMBL" id="JBHSDJ010000094">
    <property type="protein sequence ID" value="MFC4247740.1"/>
    <property type="molecule type" value="Genomic_DNA"/>
</dbReference>
<evidence type="ECO:0000313" key="4">
    <source>
        <dbReference type="Proteomes" id="UP001595821"/>
    </source>
</evidence>